<dbReference type="PANTHER" id="PTHR38042:SF1">
    <property type="entry name" value="UROPORPHYRINOGEN-III SYNTHASE, CHLOROPLASTIC"/>
    <property type="match status" value="1"/>
</dbReference>
<dbReference type="SUPFAM" id="SSF69618">
    <property type="entry name" value="HemD-like"/>
    <property type="match status" value="1"/>
</dbReference>
<evidence type="ECO:0000256" key="3">
    <source>
        <dbReference type="ARBA" id="ARBA00013109"/>
    </source>
</evidence>
<sequence>MTILVTRPSPDGEQLAHQLCAVGLTAIHQPLLAITSGDEVDLLISQLNWLKSDDFLIAVSDHAVKLAHNYLQSQGASWPKNVHYMAVGHKTAATLAKVTGQSVLMPQHRCDSEGLLALPELQQIHHRRVLILRGNGGRELIRQELIARHAEVHYCKTYQRCWLPLDGTTLADSWLQQQVDKLVVTSGEQLAFLHQLVPQYNHAWFLNCHLFVPSQRIADQASQLGFTHISTVGSASNQALFTFLSNMSTMG</sequence>
<reference evidence="13" key="2">
    <citation type="submission" date="2017-05" db="EMBL/GenBank/DDBJ databases">
        <title>Whole genome sequence of fish pathogenic bacteria, Photobacterium damselae subsp. piscicida, strain 91-197, isolated from hybrid striped bass (Morone sp.) in USA.</title>
        <authorList>
            <person name="Teru Y."/>
            <person name="Hikima J."/>
            <person name="Kono T."/>
            <person name="Sakai M."/>
            <person name="Takano T."/>
            <person name="Hawke J.P."/>
            <person name="Takeyama H."/>
            <person name="Aoki T."/>
        </authorList>
    </citation>
    <scope>NUCLEOTIDE SEQUENCE [LARGE SCALE GENOMIC DNA]</scope>
    <source>
        <strain evidence="13">91-197</strain>
    </source>
</reference>
<dbReference type="EC" id="4.2.1.75" evidence="3 9"/>
<dbReference type="InterPro" id="IPR036108">
    <property type="entry name" value="4pyrrol_syn_uPrphyn_synt_sf"/>
</dbReference>
<evidence type="ECO:0000256" key="2">
    <source>
        <dbReference type="ARBA" id="ARBA00008133"/>
    </source>
</evidence>
<dbReference type="Gene3D" id="3.40.50.10090">
    <property type="match status" value="2"/>
</dbReference>
<organism evidence="12 14">
    <name type="scientific">Photobacterium damsela subsp. piscicida</name>
    <name type="common">Pasteurella piscicida</name>
    <dbReference type="NCBI Taxonomy" id="38294"/>
    <lineage>
        <taxon>Bacteria</taxon>
        <taxon>Pseudomonadati</taxon>
        <taxon>Pseudomonadota</taxon>
        <taxon>Gammaproteobacteria</taxon>
        <taxon>Vibrionales</taxon>
        <taxon>Vibrionaceae</taxon>
        <taxon>Photobacterium</taxon>
    </lineage>
</organism>
<comment type="pathway">
    <text evidence="1 9">Porphyrin-containing compound metabolism; protoporphyrin-IX biosynthesis; coproporphyrinogen-III from 5-aminolevulinate: step 3/4.</text>
</comment>
<evidence type="ECO:0000256" key="7">
    <source>
        <dbReference type="ARBA" id="ARBA00040167"/>
    </source>
</evidence>
<evidence type="ECO:0000256" key="8">
    <source>
        <dbReference type="ARBA" id="ARBA00048617"/>
    </source>
</evidence>
<comment type="catalytic activity">
    <reaction evidence="8 9">
        <text>hydroxymethylbilane = uroporphyrinogen III + H2O</text>
        <dbReference type="Rhea" id="RHEA:18965"/>
        <dbReference type="ChEBI" id="CHEBI:15377"/>
        <dbReference type="ChEBI" id="CHEBI:57308"/>
        <dbReference type="ChEBI" id="CHEBI:57845"/>
        <dbReference type="EC" id="4.2.1.75"/>
    </reaction>
</comment>
<protein>
    <recommendedName>
        <fullName evidence="7 9">Uroporphyrinogen-III synthase</fullName>
        <ecNumber evidence="3 9">4.2.1.75</ecNumber>
    </recommendedName>
</protein>
<evidence type="ECO:0000256" key="1">
    <source>
        <dbReference type="ARBA" id="ARBA00004772"/>
    </source>
</evidence>
<name>A0A1Q9GZZ7_PHODP</name>
<evidence type="ECO:0000313" key="13">
    <source>
        <dbReference type="Proteomes" id="UP000218676"/>
    </source>
</evidence>
<dbReference type="Pfam" id="PF02602">
    <property type="entry name" value="HEM4"/>
    <property type="match status" value="1"/>
</dbReference>
<dbReference type="AlphaFoldDB" id="A0A1Q9GZZ7"/>
<feature type="domain" description="Tetrapyrrole biosynthesis uroporphyrinogen III synthase" evidence="10">
    <location>
        <begin position="14"/>
        <end position="238"/>
    </location>
</feature>
<dbReference type="Proteomes" id="UP000218676">
    <property type="component" value="Chromosome 1"/>
</dbReference>
<dbReference type="GO" id="GO:0006782">
    <property type="term" value="P:protoporphyrinogen IX biosynthetic process"/>
    <property type="evidence" value="ECO:0007669"/>
    <property type="project" value="UniProtKB-UniRule"/>
</dbReference>
<dbReference type="CDD" id="cd06578">
    <property type="entry name" value="HemD"/>
    <property type="match status" value="1"/>
</dbReference>
<evidence type="ECO:0000259" key="10">
    <source>
        <dbReference type="Pfam" id="PF02602"/>
    </source>
</evidence>
<evidence type="ECO:0000256" key="6">
    <source>
        <dbReference type="ARBA" id="ARBA00037589"/>
    </source>
</evidence>
<keyword evidence="4 9" id="KW-0456">Lyase</keyword>
<evidence type="ECO:0000313" key="14">
    <source>
        <dbReference type="Proteomes" id="UP000516656"/>
    </source>
</evidence>
<comment type="similarity">
    <text evidence="2 9">Belongs to the uroporphyrinogen-III synthase family.</text>
</comment>
<dbReference type="EMBL" id="CP061854">
    <property type="protein sequence ID" value="QOD56446.1"/>
    <property type="molecule type" value="Genomic_DNA"/>
</dbReference>
<dbReference type="InterPro" id="IPR003754">
    <property type="entry name" value="4pyrrol_synth_uPrphyn_synth"/>
</dbReference>
<proteinExistence type="inferred from homology"/>
<dbReference type="UniPathway" id="UPA00251">
    <property type="reaction ID" value="UER00320"/>
</dbReference>
<evidence type="ECO:0000256" key="4">
    <source>
        <dbReference type="ARBA" id="ARBA00023239"/>
    </source>
</evidence>
<dbReference type="NCBIfam" id="NF004585">
    <property type="entry name" value="PRK05928.2-2"/>
    <property type="match status" value="1"/>
</dbReference>
<dbReference type="GO" id="GO:0004852">
    <property type="term" value="F:uroporphyrinogen-III synthase activity"/>
    <property type="evidence" value="ECO:0007669"/>
    <property type="project" value="UniProtKB-UniRule"/>
</dbReference>
<evidence type="ECO:0000313" key="11">
    <source>
        <dbReference type="EMBL" id="BAX51536.1"/>
    </source>
</evidence>
<evidence type="ECO:0000313" key="12">
    <source>
        <dbReference type="EMBL" id="QOD56446.1"/>
    </source>
</evidence>
<dbReference type="GO" id="GO:0006780">
    <property type="term" value="P:uroporphyrinogen III biosynthetic process"/>
    <property type="evidence" value="ECO:0007669"/>
    <property type="project" value="UniProtKB-UniRule"/>
</dbReference>
<keyword evidence="5 9" id="KW-0627">Porphyrin biosynthesis</keyword>
<comment type="function">
    <text evidence="6 9">Catalyzes cyclization of the linear tetrapyrrole, hydroxymethylbilane, to the macrocyclic uroporphyrinogen III.</text>
</comment>
<gene>
    <name evidence="12" type="ORF">IC627_14980</name>
    <name evidence="11" type="ORF">PDPUS_1_00161</name>
</gene>
<dbReference type="InterPro" id="IPR039793">
    <property type="entry name" value="UROS/Hem4"/>
</dbReference>
<evidence type="ECO:0000256" key="5">
    <source>
        <dbReference type="ARBA" id="ARBA00023244"/>
    </source>
</evidence>
<dbReference type="EMBL" id="AP018045">
    <property type="protein sequence ID" value="BAX51536.1"/>
    <property type="molecule type" value="Genomic_DNA"/>
</dbReference>
<reference evidence="12 14" key="3">
    <citation type="submission" date="2020-09" db="EMBL/GenBank/DDBJ databases">
        <title>Complete, closed and curated genome sequences of Photobacterium damselae subsp. piscicida isolates from Australia indicate localised evolution and additional plasmid-borne pathogenicity mechanisms.</title>
        <authorList>
            <person name="Baseggio L."/>
            <person name="Silayeva O."/>
            <person name="Buller N."/>
            <person name="Landos M."/>
            <person name="Engelstaedter J."/>
            <person name="Barnes A.C."/>
        </authorList>
    </citation>
    <scope>NUCLEOTIDE SEQUENCE [LARGE SCALE GENOMIC DNA]</scope>
    <source>
        <strain evidence="12 14">AS-16-0540-1</strain>
    </source>
</reference>
<dbReference type="Proteomes" id="UP000516656">
    <property type="component" value="Chromosome 1"/>
</dbReference>
<accession>A0A1Q9GZZ7</accession>
<reference evidence="11" key="1">
    <citation type="journal article" date="2017" name="Genome Announc.">
        <title>Whole-Genome Sequence of Photobacterium damselae subsp. piscicida Strain 91-197, Isolated from Hybrid Striped Bass (Morone sp.) in the United States.</title>
        <authorList>
            <person name="Teru Y."/>
            <person name="Hikima J."/>
            <person name="Kono T."/>
            <person name="Sakai M."/>
            <person name="Takano T."/>
            <person name="Hawke J.P."/>
            <person name="Takeyama H."/>
            <person name="Aoki T."/>
        </authorList>
    </citation>
    <scope>NUCLEOTIDE SEQUENCE</scope>
    <source>
        <strain evidence="11">91-197</strain>
    </source>
</reference>
<evidence type="ECO:0000256" key="9">
    <source>
        <dbReference type="RuleBase" id="RU366031"/>
    </source>
</evidence>
<dbReference type="RefSeq" id="WP_044178958.1">
    <property type="nucleotide sequence ID" value="NZ_AP018045.1"/>
</dbReference>
<dbReference type="PANTHER" id="PTHR38042">
    <property type="entry name" value="UROPORPHYRINOGEN-III SYNTHASE, CHLOROPLASTIC"/>
    <property type="match status" value="1"/>
</dbReference>